<organism evidence="1 2">
    <name type="scientific">Ascaris lumbricoides</name>
    <name type="common">Giant roundworm</name>
    <dbReference type="NCBI Taxonomy" id="6252"/>
    <lineage>
        <taxon>Eukaryota</taxon>
        <taxon>Metazoa</taxon>
        <taxon>Ecdysozoa</taxon>
        <taxon>Nematoda</taxon>
        <taxon>Chromadorea</taxon>
        <taxon>Rhabditida</taxon>
        <taxon>Spirurina</taxon>
        <taxon>Ascaridomorpha</taxon>
        <taxon>Ascaridoidea</taxon>
        <taxon>Ascarididae</taxon>
        <taxon>Ascaris</taxon>
    </lineage>
</organism>
<dbReference type="WBParaSite" id="ALUE_0001683101-mRNA-1">
    <property type="protein sequence ID" value="ALUE_0001683101-mRNA-1"/>
    <property type="gene ID" value="ALUE_0001683101"/>
</dbReference>
<protein>
    <submittedName>
        <fullName evidence="2">Uncharacterized protein</fullName>
    </submittedName>
</protein>
<evidence type="ECO:0000313" key="1">
    <source>
        <dbReference type="Proteomes" id="UP000036681"/>
    </source>
</evidence>
<name>A0A0M3IF72_ASCLU</name>
<sequence length="115" mass="12630">MLLTIPNKKEHCEWKEEKMNDYYCERLLRKSTVAAGPDGGKPYLNMWGCDSEPDRCVGRSACVELKSGLDVCAVVSGLGMETSEATRVGRTLCFGVEAFGIIGYAEIMQVNICAI</sequence>
<accession>A0A0M3IF72</accession>
<dbReference type="AlphaFoldDB" id="A0A0M3IF72"/>
<dbReference type="Proteomes" id="UP000036681">
    <property type="component" value="Unplaced"/>
</dbReference>
<reference evidence="2" key="1">
    <citation type="submission" date="2017-02" db="UniProtKB">
        <authorList>
            <consortium name="WormBaseParasite"/>
        </authorList>
    </citation>
    <scope>IDENTIFICATION</scope>
</reference>
<proteinExistence type="predicted"/>
<keyword evidence="1" id="KW-1185">Reference proteome</keyword>
<evidence type="ECO:0000313" key="2">
    <source>
        <dbReference type="WBParaSite" id="ALUE_0001683101-mRNA-1"/>
    </source>
</evidence>